<dbReference type="AlphaFoldDB" id="W4LFA8"/>
<keyword evidence="4" id="KW-1185">Reference proteome</keyword>
<accession>W4LFA8</accession>
<protein>
    <recommendedName>
        <fullName evidence="2">Amidohydrolase-related domain-containing protein</fullName>
    </recommendedName>
</protein>
<dbReference type="GO" id="GO:0016787">
    <property type="term" value="F:hydrolase activity"/>
    <property type="evidence" value="ECO:0007669"/>
    <property type="project" value="InterPro"/>
</dbReference>
<evidence type="ECO:0000259" key="2">
    <source>
        <dbReference type="Pfam" id="PF04909"/>
    </source>
</evidence>
<dbReference type="InterPro" id="IPR032465">
    <property type="entry name" value="ACMSD"/>
</dbReference>
<evidence type="ECO:0000313" key="3">
    <source>
        <dbReference type="EMBL" id="ETW96026.1"/>
    </source>
</evidence>
<name>W4LFA8_ENTF1</name>
<dbReference type="Proteomes" id="UP000019141">
    <property type="component" value="Unassembled WGS sequence"/>
</dbReference>
<dbReference type="InterPro" id="IPR032466">
    <property type="entry name" value="Metal_Hydrolase"/>
</dbReference>
<dbReference type="PANTHER" id="PTHR21240:SF28">
    <property type="entry name" value="ISO-OROTATE DECARBOXYLASE (EUROFUNG)"/>
    <property type="match status" value="1"/>
</dbReference>
<dbReference type="GO" id="GO:0005737">
    <property type="term" value="C:cytoplasm"/>
    <property type="evidence" value="ECO:0007669"/>
    <property type="project" value="TreeGrafter"/>
</dbReference>
<evidence type="ECO:0000256" key="1">
    <source>
        <dbReference type="ARBA" id="ARBA00023239"/>
    </source>
</evidence>
<dbReference type="EMBL" id="AZHW01000844">
    <property type="protein sequence ID" value="ETW96026.1"/>
    <property type="molecule type" value="Genomic_DNA"/>
</dbReference>
<dbReference type="PANTHER" id="PTHR21240">
    <property type="entry name" value="2-AMINO-3-CARBOXYLMUCONATE-6-SEMIALDEHYDE DECARBOXYLASE"/>
    <property type="match status" value="1"/>
</dbReference>
<organism evidence="3 4">
    <name type="scientific">Entotheonella factor</name>
    <dbReference type="NCBI Taxonomy" id="1429438"/>
    <lineage>
        <taxon>Bacteria</taxon>
        <taxon>Pseudomonadati</taxon>
        <taxon>Nitrospinota/Tectimicrobiota group</taxon>
        <taxon>Candidatus Tectimicrobiota</taxon>
        <taxon>Candidatus Entotheonellia</taxon>
        <taxon>Candidatus Entotheonellales</taxon>
        <taxon>Candidatus Entotheonellaceae</taxon>
        <taxon>Candidatus Entotheonella</taxon>
    </lineage>
</organism>
<dbReference type="Pfam" id="PF04909">
    <property type="entry name" value="Amidohydro_2"/>
    <property type="match status" value="1"/>
</dbReference>
<comment type="caution">
    <text evidence="3">The sequence shown here is derived from an EMBL/GenBank/DDBJ whole genome shotgun (WGS) entry which is preliminary data.</text>
</comment>
<dbReference type="InterPro" id="IPR006680">
    <property type="entry name" value="Amidohydro-rel"/>
</dbReference>
<dbReference type="Gene3D" id="3.20.20.140">
    <property type="entry name" value="Metal-dependent hydrolases"/>
    <property type="match status" value="1"/>
</dbReference>
<reference evidence="3 4" key="1">
    <citation type="journal article" date="2014" name="Nature">
        <title>An environmental bacterial taxon with a large and distinct metabolic repertoire.</title>
        <authorList>
            <person name="Wilson M.C."/>
            <person name="Mori T."/>
            <person name="Ruckert C."/>
            <person name="Uria A.R."/>
            <person name="Helf M.J."/>
            <person name="Takada K."/>
            <person name="Gernert C."/>
            <person name="Steffens U.A."/>
            <person name="Heycke N."/>
            <person name="Schmitt S."/>
            <person name="Rinke C."/>
            <person name="Helfrich E.J."/>
            <person name="Brachmann A.O."/>
            <person name="Gurgui C."/>
            <person name="Wakimoto T."/>
            <person name="Kracht M."/>
            <person name="Crusemann M."/>
            <person name="Hentschel U."/>
            <person name="Abe I."/>
            <person name="Matsunaga S."/>
            <person name="Kalinowski J."/>
            <person name="Takeyama H."/>
            <person name="Piel J."/>
        </authorList>
    </citation>
    <scope>NUCLEOTIDE SEQUENCE [LARGE SCALE GENOMIC DNA]</scope>
    <source>
        <strain evidence="4">TSY1</strain>
    </source>
</reference>
<dbReference type="GO" id="GO:0019748">
    <property type="term" value="P:secondary metabolic process"/>
    <property type="evidence" value="ECO:0007669"/>
    <property type="project" value="TreeGrafter"/>
</dbReference>
<dbReference type="HOGENOM" id="CLU_039329_0_0_7"/>
<dbReference type="GO" id="GO:0016831">
    <property type="term" value="F:carboxy-lyase activity"/>
    <property type="evidence" value="ECO:0007669"/>
    <property type="project" value="InterPro"/>
</dbReference>
<proteinExistence type="predicted"/>
<sequence length="378" mass="42647">MALYYSCDSHVVEPPEVFEGLDKEFGTRAPYYVQDPPGKKGTYIVLGHLQMNIGRMGIAGSRLDDPKTIERMERGYDGMNPGVRDPVERLKEQDIDGVAGEVMYPTINMATFSMQDREVAHAMMRRHNDWIRDYCSEAPERLIGIACLPLPDVDAAIAELQRIAKMGHRAAAIPCTAPVDKPYFHPDFEPFWDVAEEVGLPLSMHIFCGSTWDMGLPAHWGTPAEGIMGYTLAHTGSAVSMGQLIYGGVCEHHPKLRFVNCEFETGWLAHFLQRLDHATYRARAEASPDLTMQPSEYWRRQFYATFEDDEAGVLTRRLIGVDNLIWGNDYPHHDSIWPNSRAVIDRIFDGVPDDEREKMTSTNVMKLYGIHLPATVSA</sequence>
<gene>
    <name evidence="3" type="ORF">ETSY1_28205</name>
</gene>
<keyword evidence="1" id="KW-0456">Lyase</keyword>
<evidence type="ECO:0000313" key="4">
    <source>
        <dbReference type="Proteomes" id="UP000019141"/>
    </source>
</evidence>
<feature type="domain" description="Amidohydrolase-related" evidence="2">
    <location>
        <begin position="100"/>
        <end position="370"/>
    </location>
</feature>
<dbReference type="SUPFAM" id="SSF51556">
    <property type="entry name" value="Metallo-dependent hydrolases"/>
    <property type="match status" value="1"/>
</dbReference>